<dbReference type="Proteomes" id="UP001169985">
    <property type="component" value="Unassembled WGS sequence"/>
</dbReference>
<dbReference type="AlphaFoldDB" id="A0AAW7LWQ8"/>
<reference evidence="2" key="2">
    <citation type="submission" date="2023-01" db="EMBL/GenBank/DDBJ databases">
        <authorList>
            <person name="Hamerlinck H."/>
            <person name="Aerssens A."/>
            <person name="Boelens J."/>
            <person name="Messiaen A.-S."/>
            <person name="Vandendriessche S."/>
            <person name="Velghe A."/>
            <person name="Verhasselt B."/>
            <person name="Leroux-Roels I."/>
        </authorList>
    </citation>
    <scope>NUCLEOTIDE SEQUENCE</scope>
    <source>
        <strain evidence="2">UZG-GERCF-220920-Env23</strain>
    </source>
</reference>
<proteinExistence type="predicted"/>
<comment type="caution">
    <text evidence="2">The sequence shown here is derived from an EMBL/GenBank/DDBJ whole genome shotgun (WGS) entry which is preliminary data.</text>
</comment>
<dbReference type="Pfam" id="PF18847">
    <property type="entry name" value="LPD29"/>
    <property type="match status" value="1"/>
</dbReference>
<gene>
    <name evidence="2" type="ORF">PEY55_21480</name>
</gene>
<sequence length="315" mass="35394">LFCYNYYQKQGVKAQTDTRRNSGEVHKMSTIHKGALVVGQIVETGRNGRAVITRVHDRSNKDSVIELVGEGAIVRLGNAAFDLVYFSGERSRFVSECIIRGGLPWIVHTEVVTEAVLENLKKSADDKERQDAEAKAREDAAFALEKSRLQEAPEYKHLKKVADNKGKCEAATVSSNIRAELKKAFPGVKFSVKKLSFDCVQISWTDGPTKNEVEAISDKYEDGHFNGMEDIYEYNTSPFNVVYGGVKYVTTRRDYSNELVEKGIIQARKQFGNDLVPENCNAEMYQSGALSKLSREYFMYGFETELRKIIAGIKA</sequence>
<evidence type="ECO:0000313" key="2">
    <source>
        <dbReference type="EMBL" id="MDN4370834.1"/>
    </source>
</evidence>
<protein>
    <recommendedName>
        <fullName evidence="1">Large polyvalent protein associated domain-containing protein</fullName>
    </recommendedName>
</protein>
<name>A0AAW7LWQ8_9ENTR</name>
<feature type="non-terminal residue" evidence="2">
    <location>
        <position position="1"/>
    </location>
</feature>
<organism evidence="2 3">
    <name type="scientific">Citrobacter portucalensis</name>
    <dbReference type="NCBI Taxonomy" id="1639133"/>
    <lineage>
        <taxon>Bacteria</taxon>
        <taxon>Pseudomonadati</taxon>
        <taxon>Pseudomonadota</taxon>
        <taxon>Gammaproteobacteria</taxon>
        <taxon>Enterobacterales</taxon>
        <taxon>Enterobacteriaceae</taxon>
        <taxon>Citrobacter</taxon>
        <taxon>Citrobacter freundii complex</taxon>
    </lineage>
</organism>
<accession>A0AAW7LWQ8</accession>
<evidence type="ECO:0000259" key="1">
    <source>
        <dbReference type="Pfam" id="PF18847"/>
    </source>
</evidence>
<feature type="domain" description="Large polyvalent protein associated" evidence="1">
    <location>
        <begin position="173"/>
        <end position="256"/>
    </location>
</feature>
<dbReference type="InterPro" id="IPR041311">
    <property type="entry name" value="LPD29"/>
</dbReference>
<reference evidence="2" key="1">
    <citation type="journal article" date="2023" name="Antimicrob Resist Infect Control">
        <title>Sanitary installations and wastewater plumbing as reservoir for the long-term circulation and transmission of carbapenemase producing Citrobacter freundii clones in a hospital setting.</title>
        <authorList>
            <person name="Hamerlinck H."/>
            <person name="Aerssens A."/>
            <person name="Boelens J."/>
            <person name="Dehaene A."/>
            <person name="McMahon M."/>
            <person name="Messiaen A.S."/>
            <person name="Vandendriessche S."/>
            <person name="Velghe A."/>
            <person name="Leroux-Roels I."/>
            <person name="Verhasselt B."/>
        </authorList>
    </citation>
    <scope>NUCLEOTIDE SEQUENCE</scope>
    <source>
        <strain evidence="2">UZG-GERCF-220920-Env23</strain>
    </source>
</reference>
<evidence type="ECO:0000313" key="3">
    <source>
        <dbReference type="Proteomes" id="UP001169985"/>
    </source>
</evidence>
<dbReference type="EMBL" id="JAQIHS010000032">
    <property type="protein sequence ID" value="MDN4370834.1"/>
    <property type="molecule type" value="Genomic_DNA"/>
</dbReference>